<dbReference type="Proteomes" id="UP000276133">
    <property type="component" value="Unassembled WGS sequence"/>
</dbReference>
<organism evidence="3 4">
    <name type="scientific">Brachionus plicatilis</name>
    <name type="common">Marine rotifer</name>
    <name type="synonym">Brachionus muelleri</name>
    <dbReference type="NCBI Taxonomy" id="10195"/>
    <lineage>
        <taxon>Eukaryota</taxon>
        <taxon>Metazoa</taxon>
        <taxon>Spiralia</taxon>
        <taxon>Gnathifera</taxon>
        <taxon>Rotifera</taxon>
        <taxon>Eurotatoria</taxon>
        <taxon>Monogononta</taxon>
        <taxon>Pseudotrocha</taxon>
        <taxon>Ploima</taxon>
        <taxon>Brachionidae</taxon>
        <taxon>Brachionus</taxon>
    </lineage>
</organism>
<keyword evidence="1" id="KW-0175">Coiled coil</keyword>
<protein>
    <submittedName>
        <fullName evidence="3">Uncharacterized protein</fullName>
    </submittedName>
</protein>
<feature type="coiled-coil region" evidence="1">
    <location>
        <begin position="62"/>
        <end position="103"/>
    </location>
</feature>
<evidence type="ECO:0000313" key="3">
    <source>
        <dbReference type="EMBL" id="RNA08942.1"/>
    </source>
</evidence>
<reference evidence="3 4" key="1">
    <citation type="journal article" date="2018" name="Sci. Rep.">
        <title>Genomic signatures of local adaptation to the degree of environmental predictability in rotifers.</title>
        <authorList>
            <person name="Franch-Gras L."/>
            <person name="Hahn C."/>
            <person name="Garcia-Roger E.M."/>
            <person name="Carmona M.J."/>
            <person name="Serra M."/>
            <person name="Gomez A."/>
        </authorList>
    </citation>
    <scope>NUCLEOTIDE SEQUENCE [LARGE SCALE GENOMIC DNA]</scope>
    <source>
        <strain evidence="3">HYR1</strain>
    </source>
</reference>
<evidence type="ECO:0000256" key="2">
    <source>
        <dbReference type="SAM" id="MobiDB-lite"/>
    </source>
</evidence>
<name>A0A3M7QCJ4_BRAPC</name>
<proteinExistence type="predicted"/>
<dbReference type="EMBL" id="REGN01006593">
    <property type="protein sequence ID" value="RNA08942.1"/>
    <property type="molecule type" value="Genomic_DNA"/>
</dbReference>
<evidence type="ECO:0000313" key="4">
    <source>
        <dbReference type="Proteomes" id="UP000276133"/>
    </source>
</evidence>
<keyword evidence="4" id="KW-1185">Reference proteome</keyword>
<feature type="compositionally biased region" description="Polar residues" evidence="2">
    <location>
        <begin position="15"/>
        <end position="28"/>
    </location>
</feature>
<dbReference type="AlphaFoldDB" id="A0A3M7QCJ4"/>
<sequence>MEKLNCQFDQEDRMSMNSVPSSAWSSANEESDQDDGCVERPKRYASVRRTIRTRNSSIKKISQNLQDQKLTKLDQLEQLKCELNQIKQELVKAKQNSSDVEKMKSQLRKIDNLILIKSSLISSLEKELQRLSSINPTKYCLSSTNSASSISSTDTGISSAQSEDETCFETLSSKEWFGYDSLNNIITTA</sequence>
<feature type="region of interest" description="Disordered" evidence="2">
    <location>
        <begin position="1"/>
        <end position="38"/>
    </location>
</feature>
<evidence type="ECO:0000256" key="1">
    <source>
        <dbReference type="SAM" id="Coils"/>
    </source>
</evidence>
<gene>
    <name evidence="3" type="ORF">BpHYR1_020503</name>
</gene>
<accession>A0A3M7QCJ4</accession>
<comment type="caution">
    <text evidence="3">The sequence shown here is derived from an EMBL/GenBank/DDBJ whole genome shotgun (WGS) entry which is preliminary data.</text>
</comment>